<accession>A0ABQ8ZWN9</accession>
<keyword evidence="2" id="KW-1185">Reference proteome</keyword>
<protein>
    <submittedName>
        <fullName evidence="1">Uncharacterized protein</fullName>
    </submittedName>
</protein>
<dbReference type="EMBL" id="JAPFFI010000024">
    <property type="protein sequence ID" value="KAJ6312438.1"/>
    <property type="molecule type" value="Genomic_DNA"/>
</dbReference>
<sequence length="93" mass="10268">MEEPYYTLHPEQVSLTSQYTASIIQVAANLPITISISTSSPCLHHENAKEAHFLNDGAMSFILKCKIQVYFSSHQVRIHAAGNILVHSCGIIT</sequence>
<organism evidence="1 2">
    <name type="scientific">Salix suchowensis</name>
    <dbReference type="NCBI Taxonomy" id="1278906"/>
    <lineage>
        <taxon>Eukaryota</taxon>
        <taxon>Viridiplantae</taxon>
        <taxon>Streptophyta</taxon>
        <taxon>Embryophyta</taxon>
        <taxon>Tracheophyta</taxon>
        <taxon>Spermatophyta</taxon>
        <taxon>Magnoliopsida</taxon>
        <taxon>eudicotyledons</taxon>
        <taxon>Gunneridae</taxon>
        <taxon>Pentapetalae</taxon>
        <taxon>rosids</taxon>
        <taxon>fabids</taxon>
        <taxon>Malpighiales</taxon>
        <taxon>Salicaceae</taxon>
        <taxon>Saliceae</taxon>
        <taxon>Salix</taxon>
    </lineage>
</organism>
<name>A0ABQ8ZWN9_9ROSI</name>
<evidence type="ECO:0000313" key="2">
    <source>
        <dbReference type="Proteomes" id="UP001141253"/>
    </source>
</evidence>
<reference evidence="1" key="2">
    <citation type="journal article" date="2023" name="Int. J. Mol. Sci.">
        <title>De Novo Assembly and Annotation of 11 Diverse Shrub Willow (Salix) Genomes Reveals Novel Gene Organization in Sex-Linked Regions.</title>
        <authorList>
            <person name="Hyden B."/>
            <person name="Feng K."/>
            <person name="Yates T.B."/>
            <person name="Jawdy S."/>
            <person name="Cereghino C."/>
            <person name="Smart L.B."/>
            <person name="Muchero W."/>
        </authorList>
    </citation>
    <scope>NUCLEOTIDE SEQUENCE</scope>
    <source>
        <tissue evidence="1">Shoot tip</tissue>
    </source>
</reference>
<evidence type="ECO:0000313" key="1">
    <source>
        <dbReference type="EMBL" id="KAJ6312438.1"/>
    </source>
</evidence>
<proteinExistence type="predicted"/>
<dbReference type="Proteomes" id="UP001141253">
    <property type="component" value="Chromosome 10"/>
</dbReference>
<gene>
    <name evidence="1" type="ORF">OIU77_014044</name>
</gene>
<reference evidence="1" key="1">
    <citation type="submission" date="2022-10" db="EMBL/GenBank/DDBJ databases">
        <authorList>
            <person name="Hyden B.L."/>
            <person name="Feng K."/>
            <person name="Yates T."/>
            <person name="Jawdy S."/>
            <person name="Smart L.B."/>
            <person name="Muchero W."/>
        </authorList>
    </citation>
    <scope>NUCLEOTIDE SEQUENCE</scope>
    <source>
        <tissue evidence="1">Shoot tip</tissue>
    </source>
</reference>
<comment type="caution">
    <text evidence="1">The sequence shown here is derived from an EMBL/GenBank/DDBJ whole genome shotgun (WGS) entry which is preliminary data.</text>
</comment>